<evidence type="ECO:0000313" key="12">
    <source>
        <dbReference type="EMBL" id="CAB1426138.1"/>
    </source>
</evidence>
<keyword evidence="8 10" id="KW-0333">Golgi apparatus</keyword>
<dbReference type="GO" id="GO:0008499">
    <property type="term" value="F:N-acetyl-beta-D-glucosaminide beta-(1,3)-galactosyltransferase activity"/>
    <property type="evidence" value="ECO:0007669"/>
    <property type="project" value="TreeGrafter"/>
</dbReference>
<protein>
    <recommendedName>
        <fullName evidence="10">Hexosyltransferase</fullName>
        <ecNumber evidence="10">2.4.1.-</ecNumber>
    </recommendedName>
</protein>
<keyword evidence="6 10" id="KW-0735">Signal-anchor</keyword>
<evidence type="ECO:0000256" key="9">
    <source>
        <dbReference type="ARBA" id="ARBA00023136"/>
    </source>
</evidence>
<comment type="caution">
    <text evidence="12">The sequence shown here is derived from an EMBL/GenBank/DDBJ whole genome shotgun (WGS) entry which is preliminary data.</text>
</comment>
<accession>A0A9N7YHS0</accession>
<name>A0A9N7YHS0_PLEPL</name>
<evidence type="ECO:0000256" key="5">
    <source>
        <dbReference type="ARBA" id="ARBA00022692"/>
    </source>
</evidence>
<sequence length="231" mass="25740">MLGSGCSMKESQGLLDAGRPGDSRSRCSSSRRLCFCFILVFAAVYLLLYNTNLPESTTAWSPKWLQHFNSTKWWTPFKSLTQSKKSPNTTDPSWVTGSTGAAAGLTADSSSSGTDQYHFTINEPQTCAEQQPFLALMVPVGRPQNRADRDIIRRTWGGDSHVLGKVVKLFFLLGLKTGEGTEQLPEQLLQESKEHQDLIQSDFVDCYKNLTIKTMVMLEWLDTYCSNAPTP</sequence>
<dbReference type="GO" id="GO:0000139">
    <property type="term" value="C:Golgi membrane"/>
    <property type="evidence" value="ECO:0007669"/>
    <property type="project" value="UniProtKB-SubCell"/>
</dbReference>
<evidence type="ECO:0000256" key="2">
    <source>
        <dbReference type="ARBA" id="ARBA00008661"/>
    </source>
</evidence>
<dbReference type="EC" id="2.4.1.-" evidence="10"/>
<dbReference type="EMBL" id="CADEAL010000859">
    <property type="protein sequence ID" value="CAB1426138.1"/>
    <property type="molecule type" value="Genomic_DNA"/>
</dbReference>
<keyword evidence="9 10" id="KW-0472">Membrane</keyword>
<evidence type="ECO:0000256" key="3">
    <source>
        <dbReference type="ARBA" id="ARBA00022676"/>
    </source>
</evidence>
<dbReference type="AlphaFoldDB" id="A0A9N7YHS0"/>
<dbReference type="PANTHER" id="PTHR11214:SF115">
    <property type="entry name" value="HEXOSYLTRANSFERASE"/>
    <property type="match status" value="1"/>
</dbReference>
<reference evidence="12" key="1">
    <citation type="submission" date="2020-03" db="EMBL/GenBank/DDBJ databases">
        <authorList>
            <person name="Weist P."/>
        </authorList>
    </citation>
    <scope>NUCLEOTIDE SEQUENCE</scope>
</reference>
<evidence type="ECO:0000256" key="8">
    <source>
        <dbReference type="ARBA" id="ARBA00023034"/>
    </source>
</evidence>
<keyword evidence="5 10" id="KW-0812">Transmembrane</keyword>
<gene>
    <name evidence="12" type="ORF">PLEPLA_LOCUS14072</name>
</gene>
<feature type="region of interest" description="Disordered" evidence="11">
    <location>
        <begin position="1"/>
        <end position="22"/>
    </location>
</feature>
<evidence type="ECO:0000256" key="7">
    <source>
        <dbReference type="ARBA" id="ARBA00022989"/>
    </source>
</evidence>
<comment type="similarity">
    <text evidence="2 10">Belongs to the glycosyltransferase 31 family.</text>
</comment>
<dbReference type="Proteomes" id="UP001153269">
    <property type="component" value="Unassembled WGS sequence"/>
</dbReference>
<dbReference type="Pfam" id="PF01762">
    <property type="entry name" value="Galactosyl_T"/>
    <property type="match status" value="1"/>
</dbReference>
<feature type="transmembrane region" description="Helical" evidence="10">
    <location>
        <begin position="33"/>
        <end position="49"/>
    </location>
</feature>
<dbReference type="PANTHER" id="PTHR11214">
    <property type="entry name" value="BETA-1,3-N-ACETYLGLUCOSAMINYLTRANSFERASE"/>
    <property type="match status" value="1"/>
</dbReference>
<dbReference type="GO" id="GO:0006493">
    <property type="term" value="P:protein O-linked glycosylation"/>
    <property type="evidence" value="ECO:0007669"/>
    <property type="project" value="TreeGrafter"/>
</dbReference>
<evidence type="ECO:0000256" key="4">
    <source>
        <dbReference type="ARBA" id="ARBA00022679"/>
    </source>
</evidence>
<evidence type="ECO:0000256" key="11">
    <source>
        <dbReference type="SAM" id="MobiDB-lite"/>
    </source>
</evidence>
<proteinExistence type="inferred from homology"/>
<keyword evidence="7 10" id="KW-1133">Transmembrane helix</keyword>
<keyword evidence="3 10" id="KW-0328">Glycosyltransferase</keyword>
<evidence type="ECO:0000256" key="6">
    <source>
        <dbReference type="ARBA" id="ARBA00022968"/>
    </source>
</evidence>
<comment type="subcellular location">
    <subcellularLocation>
        <location evidence="1 10">Golgi apparatus membrane</location>
        <topology evidence="1 10">Single-pass type II membrane protein</topology>
    </subcellularLocation>
</comment>
<keyword evidence="4" id="KW-0808">Transferase</keyword>
<evidence type="ECO:0000313" key="13">
    <source>
        <dbReference type="Proteomes" id="UP001153269"/>
    </source>
</evidence>
<dbReference type="InterPro" id="IPR002659">
    <property type="entry name" value="Glyco_trans_31"/>
</dbReference>
<keyword evidence="13" id="KW-1185">Reference proteome</keyword>
<organism evidence="12 13">
    <name type="scientific">Pleuronectes platessa</name>
    <name type="common">European plaice</name>
    <dbReference type="NCBI Taxonomy" id="8262"/>
    <lineage>
        <taxon>Eukaryota</taxon>
        <taxon>Metazoa</taxon>
        <taxon>Chordata</taxon>
        <taxon>Craniata</taxon>
        <taxon>Vertebrata</taxon>
        <taxon>Euteleostomi</taxon>
        <taxon>Actinopterygii</taxon>
        <taxon>Neopterygii</taxon>
        <taxon>Teleostei</taxon>
        <taxon>Neoteleostei</taxon>
        <taxon>Acanthomorphata</taxon>
        <taxon>Carangaria</taxon>
        <taxon>Pleuronectiformes</taxon>
        <taxon>Pleuronectoidei</taxon>
        <taxon>Pleuronectidae</taxon>
        <taxon>Pleuronectes</taxon>
    </lineage>
</organism>
<evidence type="ECO:0000256" key="1">
    <source>
        <dbReference type="ARBA" id="ARBA00004323"/>
    </source>
</evidence>
<evidence type="ECO:0000256" key="10">
    <source>
        <dbReference type="RuleBase" id="RU363063"/>
    </source>
</evidence>